<evidence type="ECO:0000259" key="2">
    <source>
        <dbReference type="Pfam" id="PF17948"/>
    </source>
</evidence>
<feature type="domain" description="DnaT DNA-binding" evidence="2">
    <location>
        <begin position="203"/>
        <end position="271"/>
    </location>
</feature>
<evidence type="ECO:0000256" key="1">
    <source>
        <dbReference type="SAM" id="MobiDB-lite"/>
    </source>
</evidence>
<dbReference type="Gene3D" id="1.10.8.1180">
    <property type="match status" value="1"/>
</dbReference>
<evidence type="ECO:0000313" key="3">
    <source>
        <dbReference type="EMBL" id="XCJ78415.1"/>
    </source>
</evidence>
<feature type="region of interest" description="Disordered" evidence="1">
    <location>
        <begin position="270"/>
        <end position="319"/>
    </location>
</feature>
<feature type="region of interest" description="Disordered" evidence="1">
    <location>
        <begin position="179"/>
        <end position="198"/>
    </location>
</feature>
<dbReference type="EMBL" id="CP159578">
    <property type="protein sequence ID" value="XCJ78415.1"/>
    <property type="molecule type" value="Genomic_DNA"/>
</dbReference>
<sequence length="319" mass="35031">MQYLVAINQARAVEWGLNAQQAMLFAFLHQVPTWADARQLDGQTFYNVSKSKVVAELPLLTDKQDTAYRLMKQLAVLGVIQITSCDNRTYMRLTEKGKTWNRGAPKAGSEKSPTLSRSADEQGSEKYPTSEKSPSGVGKISEPGSEKSPTNQDTNDPNPNTHTAGGPLDHAQQFADDGQPLVDKIGKPASLGGNSAHPARKHAMALDWEPNPEMFAAQCYRAGMSPETRYEPHQLAKFVAHHAGDPNRQLAPAGWIGRFVDWVRNDQRNAIAQPQSTGGAYANGRQRTPPRRRTAAEARAAAEAERQGGERPSDGQWHR</sequence>
<gene>
    <name evidence="3" type="ORF">ABV408_13345</name>
</gene>
<dbReference type="InterPro" id="IPR040480">
    <property type="entry name" value="DnaT_DNA_bind"/>
</dbReference>
<feature type="compositionally biased region" description="Basic and acidic residues" evidence="1">
    <location>
        <begin position="294"/>
        <end position="319"/>
    </location>
</feature>
<dbReference type="AlphaFoldDB" id="A0AB74UC09"/>
<dbReference type="RefSeq" id="WP_353979416.1">
    <property type="nucleotide sequence ID" value="NZ_CP159578.1"/>
</dbReference>
<accession>A0AB74UC09</accession>
<dbReference type="Pfam" id="PF17948">
    <property type="entry name" value="DnaT"/>
    <property type="match status" value="1"/>
</dbReference>
<organism evidence="3">
    <name type="scientific">Salinicola endophyticus</name>
    <dbReference type="NCBI Taxonomy" id="1949083"/>
    <lineage>
        <taxon>Bacteria</taxon>
        <taxon>Pseudomonadati</taxon>
        <taxon>Pseudomonadota</taxon>
        <taxon>Gammaproteobacteria</taxon>
        <taxon>Oceanospirillales</taxon>
        <taxon>Halomonadaceae</taxon>
        <taxon>Salinicola</taxon>
    </lineage>
</organism>
<feature type="compositionally biased region" description="Low complexity" evidence="1">
    <location>
        <begin position="149"/>
        <end position="163"/>
    </location>
</feature>
<feature type="region of interest" description="Disordered" evidence="1">
    <location>
        <begin position="96"/>
        <end position="174"/>
    </location>
</feature>
<reference evidence="3" key="1">
    <citation type="submission" date="2024-06" db="EMBL/GenBank/DDBJ databases">
        <title>Complete genome of Salinicola endophyticus HNIBRBA4755.</title>
        <authorList>
            <person name="Shin S.Y."/>
            <person name="Kang H."/>
            <person name="Song J."/>
        </authorList>
    </citation>
    <scope>NUCLEOTIDE SEQUENCE</scope>
    <source>
        <strain evidence="3">HNIBRBA4755</strain>
    </source>
</reference>
<protein>
    <submittedName>
        <fullName evidence="3">DnaT-like ssDNA-binding domain-containing protein</fullName>
    </submittedName>
</protein>
<proteinExistence type="predicted"/>
<name>A0AB74UC09_9GAMM</name>